<name>A0A0F9A6J0_9ZZZZ</name>
<reference evidence="1" key="1">
    <citation type="journal article" date="2015" name="Nature">
        <title>Complex archaea that bridge the gap between prokaryotes and eukaryotes.</title>
        <authorList>
            <person name="Spang A."/>
            <person name="Saw J.H."/>
            <person name="Jorgensen S.L."/>
            <person name="Zaremba-Niedzwiedzka K."/>
            <person name="Martijn J."/>
            <person name="Lind A.E."/>
            <person name="van Eijk R."/>
            <person name="Schleper C."/>
            <person name="Guy L."/>
            <person name="Ettema T.J."/>
        </authorList>
    </citation>
    <scope>NUCLEOTIDE SEQUENCE</scope>
</reference>
<sequence>MIMYMAWEGDCPHEGASLVFANTARDAKSIAQG</sequence>
<feature type="non-terminal residue" evidence="1">
    <location>
        <position position="33"/>
    </location>
</feature>
<comment type="caution">
    <text evidence="1">The sequence shown here is derived from an EMBL/GenBank/DDBJ whole genome shotgun (WGS) entry which is preliminary data.</text>
</comment>
<proteinExistence type="predicted"/>
<gene>
    <name evidence="1" type="ORF">LCGC14_2608700</name>
</gene>
<accession>A0A0F9A6J0</accession>
<protein>
    <submittedName>
        <fullName evidence="1">Uncharacterized protein</fullName>
    </submittedName>
</protein>
<dbReference type="AlphaFoldDB" id="A0A0F9A6J0"/>
<organism evidence="1">
    <name type="scientific">marine sediment metagenome</name>
    <dbReference type="NCBI Taxonomy" id="412755"/>
    <lineage>
        <taxon>unclassified sequences</taxon>
        <taxon>metagenomes</taxon>
        <taxon>ecological metagenomes</taxon>
    </lineage>
</organism>
<evidence type="ECO:0000313" key="1">
    <source>
        <dbReference type="EMBL" id="KKL05169.1"/>
    </source>
</evidence>
<dbReference type="EMBL" id="LAZR01044227">
    <property type="protein sequence ID" value="KKL05169.1"/>
    <property type="molecule type" value="Genomic_DNA"/>
</dbReference>